<dbReference type="OrthoDB" id="3687641at2759"/>
<accession>A0A8H7TI22</accession>
<proteinExistence type="inferred from homology"/>
<keyword evidence="6" id="KW-1185">Reference proteome</keyword>
<keyword evidence="4" id="KW-0732">Signal</keyword>
<dbReference type="PANTHER" id="PTHR33365">
    <property type="entry name" value="YALI0B05434P"/>
    <property type="match status" value="1"/>
</dbReference>
<reference evidence="5" key="1">
    <citation type="submission" date="2021-02" db="EMBL/GenBank/DDBJ databases">
        <title>Genome sequence Cadophora malorum strain M34.</title>
        <authorList>
            <person name="Stefanovic E."/>
            <person name="Vu D."/>
            <person name="Scully C."/>
            <person name="Dijksterhuis J."/>
            <person name="Roader J."/>
            <person name="Houbraken J."/>
        </authorList>
    </citation>
    <scope>NUCLEOTIDE SEQUENCE</scope>
    <source>
        <strain evidence="5">M34</strain>
    </source>
</reference>
<evidence type="ECO:0000256" key="4">
    <source>
        <dbReference type="SAM" id="SignalP"/>
    </source>
</evidence>
<comment type="pathway">
    <text evidence="1">Mycotoxin biosynthesis.</text>
</comment>
<evidence type="ECO:0000256" key="3">
    <source>
        <dbReference type="ARBA" id="ARBA00035112"/>
    </source>
</evidence>
<dbReference type="PANTHER" id="PTHR33365:SF11">
    <property type="entry name" value="TAT PATHWAY SIGNAL SEQUENCE"/>
    <property type="match status" value="1"/>
</dbReference>
<protein>
    <submittedName>
        <fullName evidence="5">Uncharacterized protein</fullName>
    </submittedName>
</protein>
<evidence type="ECO:0000256" key="1">
    <source>
        <dbReference type="ARBA" id="ARBA00004685"/>
    </source>
</evidence>
<dbReference type="EMBL" id="JAFJYH010000091">
    <property type="protein sequence ID" value="KAG4420084.1"/>
    <property type="molecule type" value="Genomic_DNA"/>
</dbReference>
<name>A0A8H7TI22_9HELO</name>
<organism evidence="5 6">
    <name type="scientific">Cadophora malorum</name>
    <dbReference type="NCBI Taxonomy" id="108018"/>
    <lineage>
        <taxon>Eukaryota</taxon>
        <taxon>Fungi</taxon>
        <taxon>Dikarya</taxon>
        <taxon>Ascomycota</taxon>
        <taxon>Pezizomycotina</taxon>
        <taxon>Leotiomycetes</taxon>
        <taxon>Helotiales</taxon>
        <taxon>Ploettnerulaceae</taxon>
        <taxon>Cadophora</taxon>
    </lineage>
</organism>
<evidence type="ECO:0000313" key="5">
    <source>
        <dbReference type="EMBL" id="KAG4420084.1"/>
    </source>
</evidence>
<sequence length="199" mass="22450">MFNIGPTSRGDYNAVQRQRSLLMFCPALLMMVTFSAAEEFTAPGNATTNDAWRRLRLDPSGYVLLNEKDRHIYRLKPGFSHKSGSQIFSTSMYHQLHCLTMIREGDWKLADAIDNPGSFEGKAIFRSSHIEHCFDYQRQSVQCAADLTLEPAGTSEPGHSKINGWGVEHSTCKDWRVAEQWLRNTGIPERSGNLSLKAL</sequence>
<dbReference type="Pfam" id="PF11807">
    <property type="entry name" value="UstYa"/>
    <property type="match status" value="1"/>
</dbReference>
<gene>
    <name evidence="5" type="ORF">IFR04_006743</name>
</gene>
<dbReference type="Proteomes" id="UP000664132">
    <property type="component" value="Unassembled WGS sequence"/>
</dbReference>
<evidence type="ECO:0000256" key="2">
    <source>
        <dbReference type="ARBA" id="ARBA00023002"/>
    </source>
</evidence>
<evidence type="ECO:0000313" key="6">
    <source>
        <dbReference type="Proteomes" id="UP000664132"/>
    </source>
</evidence>
<dbReference type="AlphaFoldDB" id="A0A8H7TI22"/>
<dbReference type="InterPro" id="IPR021765">
    <property type="entry name" value="UstYa-like"/>
</dbReference>
<dbReference type="GO" id="GO:0043386">
    <property type="term" value="P:mycotoxin biosynthetic process"/>
    <property type="evidence" value="ECO:0007669"/>
    <property type="project" value="InterPro"/>
</dbReference>
<feature type="signal peptide" evidence="4">
    <location>
        <begin position="1"/>
        <end position="37"/>
    </location>
</feature>
<keyword evidence="2" id="KW-0560">Oxidoreductase</keyword>
<comment type="similarity">
    <text evidence="3">Belongs to the ustYa family.</text>
</comment>
<feature type="chain" id="PRO_5034138203" evidence="4">
    <location>
        <begin position="38"/>
        <end position="199"/>
    </location>
</feature>
<dbReference type="GO" id="GO:0016491">
    <property type="term" value="F:oxidoreductase activity"/>
    <property type="evidence" value="ECO:0007669"/>
    <property type="project" value="UniProtKB-KW"/>
</dbReference>
<comment type="caution">
    <text evidence="5">The sequence shown here is derived from an EMBL/GenBank/DDBJ whole genome shotgun (WGS) entry which is preliminary data.</text>
</comment>